<dbReference type="RefSeq" id="XP_009011312.1">
    <property type="nucleotide sequence ID" value="XM_009013064.1"/>
</dbReference>
<evidence type="ECO:0000313" key="3">
    <source>
        <dbReference type="EnsemblMetazoa" id="HelroP167563"/>
    </source>
</evidence>
<dbReference type="Gene3D" id="2.60.120.260">
    <property type="entry name" value="Galactose-binding domain-like"/>
    <property type="match status" value="1"/>
</dbReference>
<dbReference type="PANTHER" id="PTHR24543">
    <property type="entry name" value="MULTICOPPER OXIDASE-RELATED"/>
    <property type="match status" value="1"/>
</dbReference>
<reference evidence="4" key="1">
    <citation type="submission" date="2012-12" db="EMBL/GenBank/DDBJ databases">
        <authorList>
            <person name="Hellsten U."/>
            <person name="Grimwood J."/>
            <person name="Chapman J.A."/>
            <person name="Shapiro H."/>
            <person name="Aerts A."/>
            <person name="Otillar R.P."/>
            <person name="Terry A.Y."/>
            <person name="Boore J.L."/>
            <person name="Simakov O."/>
            <person name="Marletaz F."/>
            <person name="Cho S.-J."/>
            <person name="Edsinger-Gonzales E."/>
            <person name="Havlak P."/>
            <person name="Kuo D.-H."/>
            <person name="Larsson T."/>
            <person name="Lv J."/>
            <person name="Arendt D."/>
            <person name="Savage R."/>
            <person name="Osoegawa K."/>
            <person name="de Jong P."/>
            <person name="Lindberg D.R."/>
            <person name="Seaver E.C."/>
            <person name="Weisblat D.A."/>
            <person name="Putnam N.H."/>
            <person name="Grigoriev I.V."/>
            <person name="Rokhsar D.S."/>
        </authorList>
    </citation>
    <scope>NUCLEOTIDE SEQUENCE</scope>
</reference>
<dbReference type="Pfam" id="PF00754">
    <property type="entry name" value="F5_F8_type_C"/>
    <property type="match status" value="1"/>
</dbReference>
<evidence type="ECO:0000313" key="4">
    <source>
        <dbReference type="Proteomes" id="UP000015101"/>
    </source>
</evidence>
<dbReference type="PROSITE" id="PS01286">
    <property type="entry name" value="FA58C_2"/>
    <property type="match status" value="1"/>
</dbReference>
<dbReference type="KEGG" id="hro:HELRODRAFT_167563"/>
<dbReference type="PROSITE" id="PS01285">
    <property type="entry name" value="FA58C_1"/>
    <property type="match status" value="1"/>
</dbReference>
<dbReference type="PROSITE" id="PS50022">
    <property type="entry name" value="FA58C_3"/>
    <property type="match status" value="1"/>
</dbReference>
<evidence type="ECO:0000313" key="2">
    <source>
        <dbReference type="EMBL" id="ESO11043.1"/>
    </source>
</evidence>
<dbReference type="GeneID" id="20201978"/>
<dbReference type="InParanoid" id="T1EZH8"/>
<dbReference type="EMBL" id="KB095858">
    <property type="protein sequence ID" value="ESO11043.1"/>
    <property type="molecule type" value="Genomic_DNA"/>
</dbReference>
<reference evidence="2 4" key="2">
    <citation type="journal article" date="2013" name="Nature">
        <title>Insights into bilaterian evolution from three spiralian genomes.</title>
        <authorList>
            <person name="Simakov O."/>
            <person name="Marletaz F."/>
            <person name="Cho S.J."/>
            <person name="Edsinger-Gonzales E."/>
            <person name="Havlak P."/>
            <person name="Hellsten U."/>
            <person name="Kuo D.H."/>
            <person name="Larsson T."/>
            <person name="Lv J."/>
            <person name="Arendt D."/>
            <person name="Savage R."/>
            <person name="Osoegawa K."/>
            <person name="de Jong P."/>
            <person name="Grimwood J."/>
            <person name="Chapman J.A."/>
            <person name="Shapiro H."/>
            <person name="Aerts A."/>
            <person name="Otillar R.P."/>
            <person name="Terry A.Y."/>
            <person name="Boore J.L."/>
            <person name="Grigoriev I.V."/>
            <person name="Lindberg D.R."/>
            <person name="Seaver E.C."/>
            <person name="Weisblat D.A."/>
            <person name="Putnam N.H."/>
            <person name="Rokhsar D.S."/>
        </authorList>
    </citation>
    <scope>NUCLEOTIDE SEQUENCE</scope>
</reference>
<protein>
    <recommendedName>
        <fullName evidence="1">F5/8 type C domain-containing protein</fullName>
    </recommendedName>
</protein>
<dbReference type="OMA" id="WINIQFR"/>
<reference evidence="3" key="3">
    <citation type="submission" date="2015-06" db="UniProtKB">
        <authorList>
            <consortium name="EnsemblMetazoa"/>
        </authorList>
    </citation>
    <scope>IDENTIFICATION</scope>
</reference>
<keyword evidence="4" id="KW-1185">Reference proteome</keyword>
<dbReference type="PANTHER" id="PTHR24543:SF291">
    <property type="entry name" value="SMOKE ALARM, ISOFORM D"/>
    <property type="match status" value="1"/>
</dbReference>
<evidence type="ECO:0000259" key="1">
    <source>
        <dbReference type="PROSITE" id="PS50022"/>
    </source>
</evidence>
<dbReference type="SMART" id="SM00231">
    <property type="entry name" value="FA58C"/>
    <property type="match status" value="1"/>
</dbReference>
<feature type="domain" description="F5/8 type C" evidence="1">
    <location>
        <begin position="36"/>
        <end position="174"/>
    </location>
</feature>
<gene>
    <name evidence="3" type="primary">20201978</name>
    <name evidence="2" type="ORF">HELRODRAFT_167563</name>
</gene>
<dbReference type="OrthoDB" id="6071166at2759"/>
<dbReference type="eggNOG" id="KOG1094">
    <property type="taxonomic scope" value="Eukaryota"/>
</dbReference>
<name>T1EZH8_HELRO</name>
<dbReference type="EMBL" id="AMQM01002805">
    <property type="status" value="NOT_ANNOTATED_CDS"/>
    <property type="molecule type" value="Genomic_DNA"/>
</dbReference>
<dbReference type="InterPro" id="IPR000421">
    <property type="entry name" value="FA58C"/>
</dbReference>
<dbReference type="AlphaFoldDB" id="T1EZH8"/>
<organism evidence="3 4">
    <name type="scientific">Helobdella robusta</name>
    <name type="common">Californian leech</name>
    <dbReference type="NCBI Taxonomy" id="6412"/>
    <lineage>
        <taxon>Eukaryota</taxon>
        <taxon>Metazoa</taxon>
        <taxon>Spiralia</taxon>
        <taxon>Lophotrochozoa</taxon>
        <taxon>Annelida</taxon>
        <taxon>Clitellata</taxon>
        <taxon>Hirudinea</taxon>
        <taxon>Rhynchobdellida</taxon>
        <taxon>Glossiphoniidae</taxon>
        <taxon>Helobdella</taxon>
    </lineage>
</organism>
<dbReference type="Proteomes" id="UP000015101">
    <property type="component" value="Unassembled WGS sequence"/>
</dbReference>
<dbReference type="HOGENOM" id="CLU_030066_3_0_1"/>
<dbReference type="SUPFAM" id="SSF49785">
    <property type="entry name" value="Galactose-binding domain-like"/>
    <property type="match status" value="1"/>
</dbReference>
<sequence length="188" mass="21461">MEITVPTVTMITSTMMTLTVMVYTNRVGAVNEVKLCNNALGMESGLVADDQLTASSSFDDFIVGPQNARIRSERQGGAWCPKEPISQHSYEWLQVDLRLVHVITSIELQGRFAAGQGKEYAEWINIQFRRHNNSNWIAYPHRKFLRHMIASQIRIVPVSKLSRTVCLRFEVYGCIWRNGSSDCVEQFF</sequence>
<proteinExistence type="predicted"/>
<dbReference type="EnsemblMetazoa" id="HelroT167563">
    <property type="protein sequence ID" value="HelroP167563"/>
    <property type="gene ID" value="HelroG167563"/>
</dbReference>
<dbReference type="CTD" id="20201978"/>
<accession>T1EZH8</accession>
<dbReference type="InterPro" id="IPR008979">
    <property type="entry name" value="Galactose-bd-like_sf"/>
</dbReference>